<dbReference type="Gene3D" id="3.40.50.2300">
    <property type="match status" value="1"/>
</dbReference>
<keyword evidence="1" id="KW-0808">Transferase</keyword>
<keyword evidence="7" id="KW-0472">Membrane</keyword>
<dbReference type="AlphaFoldDB" id="A0A8A4TQV4"/>
<dbReference type="InterPro" id="IPR008266">
    <property type="entry name" value="Tyr_kinase_AS"/>
</dbReference>
<keyword evidence="2" id="KW-0547">Nucleotide-binding</keyword>
<feature type="compositionally biased region" description="Pro residues" evidence="6">
    <location>
        <begin position="395"/>
        <end position="414"/>
    </location>
</feature>
<dbReference type="Gene3D" id="1.10.510.10">
    <property type="entry name" value="Transferase(Phosphotransferase) domain 1"/>
    <property type="match status" value="1"/>
</dbReference>
<dbReference type="CDD" id="cd00156">
    <property type="entry name" value="REC"/>
    <property type="match status" value="1"/>
</dbReference>
<feature type="domain" description="Protein kinase" evidence="8">
    <location>
        <begin position="475"/>
        <end position="750"/>
    </location>
</feature>
<dbReference type="InterPro" id="IPR000719">
    <property type="entry name" value="Prot_kinase_dom"/>
</dbReference>
<dbReference type="Gene3D" id="3.30.200.20">
    <property type="entry name" value="Phosphorylase Kinase, domain 1"/>
    <property type="match status" value="1"/>
</dbReference>
<feature type="region of interest" description="Disordered" evidence="6">
    <location>
        <begin position="334"/>
        <end position="466"/>
    </location>
</feature>
<evidence type="ECO:0000256" key="7">
    <source>
        <dbReference type="SAM" id="Phobius"/>
    </source>
</evidence>
<dbReference type="EMBL" id="CP071793">
    <property type="protein sequence ID" value="QTD51472.1"/>
    <property type="molecule type" value="Genomic_DNA"/>
</dbReference>
<dbReference type="CDD" id="cd14014">
    <property type="entry name" value="STKc_PknB_like"/>
    <property type="match status" value="1"/>
</dbReference>
<evidence type="ECO:0000259" key="8">
    <source>
        <dbReference type="PROSITE" id="PS50011"/>
    </source>
</evidence>
<feature type="region of interest" description="Disordered" evidence="6">
    <location>
        <begin position="180"/>
        <end position="204"/>
    </location>
</feature>
<feature type="transmembrane region" description="Helical" evidence="7">
    <location>
        <begin position="826"/>
        <end position="845"/>
    </location>
</feature>
<evidence type="ECO:0000313" key="11">
    <source>
        <dbReference type="Proteomes" id="UP000663929"/>
    </source>
</evidence>
<keyword evidence="3 10" id="KW-0418">Kinase</keyword>
<dbReference type="Pfam" id="PF00072">
    <property type="entry name" value="Response_reg"/>
    <property type="match status" value="1"/>
</dbReference>
<proteinExistence type="predicted"/>
<evidence type="ECO:0000256" key="4">
    <source>
        <dbReference type="ARBA" id="ARBA00022840"/>
    </source>
</evidence>
<dbReference type="SUPFAM" id="SSF56112">
    <property type="entry name" value="Protein kinase-like (PK-like)"/>
    <property type="match status" value="1"/>
</dbReference>
<reference evidence="10" key="1">
    <citation type="submission" date="2021-03" db="EMBL/GenBank/DDBJ databases">
        <title>Acanthopleuribacteraceae sp. M133.</title>
        <authorList>
            <person name="Wang G."/>
        </authorList>
    </citation>
    <scope>NUCLEOTIDE SEQUENCE</scope>
    <source>
        <strain evidence="10">M133</strain>
    </source>
</reference>
<dbReference type="SMART" id="SM00448">
    <property type="entry name" value="REC"/>
    <property type="match status" value="1"/>
</dbReference>
<sequence length="846" mass="91608">MTKQAKILIAEHEDASRGSLESLLTAVGYETTTASNGQEALDSVASFEPNVAIVDPLLSGVDGFMVSQRITKKYPDIVVIISSSVYRGDRYRRDATTKYGASAFLEKPYSDSLLLETIGGCLRQRGIDPPSPPDSGDDGDLDATVRDTSLAGIARADFSGQGEDDISLDETIRDQSLDQAAAGGHPGLDSELLDDAEHTPDDAANRKEELPVEVNAMLDRQMGEIQISKGKTVPKTATKPASDIFSGSRKKVSPKKEESPAMTVRVSPEELQKEIERIKEKNKQALGDGKKPERPSSSRVKITQSEEAGEGGQLTSNDIFGALIDDIESGHVDQSPVEIAAAGEITASRIDPERLEEMEAEAARARTRPAKGKRKAKKAAPKKVEAKEEAKPVEAPKPPEAPAKPAAEPEPVPASPVAKAEPPVQPLPTGDLEKDSPFATQPISEEDREKALAAKPDASPKDLFSASATSGTNEYQLLKKIASGGMAEVWKAKLIGEKGFEKIVAIKKILPHLSDNDEFISMFIDEARVAANLTHPNIAQIYELGKMEDSFFIAMEYVAGHNLRMVLNQLHALKVTFVPEIVVFIGMKLCNALHYAHHKKGYDNQELQIVHRDVSPQNILISTEGEIKLVDFGIAKASIKATQTVAGSLKGKLLYMSPEQAEGKNLDGRSDIFSLGSVLYEALTGKKLFAGDSELSILKNVRQAKFAAPREINPHIPEKLENIILKALSKDLHSRFDSSKSLENDFKNYLKEEKIHINESDVADYIRLIYEKDVEKLKAFGSGRARAEAAEAKKGQGGVILPDTDQFQAHEAEAVAEASSKGKSPLLWIGIAAVVVIATAAAVMLL</sequence>
<evidence type="ECO:0000256" key="6">
    <source>
        <dbReference type="SAM" id="MobiDB-lite"/>
    </source>
</evidence>
<dbReference type="KEGG" id="scor:J3U87_03295"/>
<dbReference type="GO" id="GO:0000160">
    <property type="term" value="P:phosphorelay signal transduction system"/>
    <property type="evidence" value="ECO:0007669"/>
    <property type="project" value="InterPro"/>
</dbReference>
<feature type="compositionally biased region" description="Basic and acidic residues" evidence="6">
    <location>
        <begin position="195"/>
        <end position="204"/>
    </location>
</feature>
<keyword evidence="4" id="KW-0067">ATP-binding</keyword>
<dbReference type="PANTHER" id="PTHR43289:SF6">
    <property type="entry name" value="SERINE_THREONINE-PROTEIN KINASE NEKL-3"/>
    <property type="match status" value="1"/>
</dbReference>
<dbReference type="Pfam" id="PF00069">
    <property type="entry name" value="Pkinase"/>
    <property type="match status" value="1"/>
</dbReference>
<evidence type="ECO:0000256" key="2">
    <source>
        <dbReference type="ARBA" id="ARBA00022741"/>
    </source>
</evidence>
<feature type="region of interest" description="Disordered" evidence="6">
    <location>
        <begin position="232"/>
        <end position="317"/>
    </location>
</feature>
<organism evidence="10 11">
    <name type="scientific">Sulfidibacter corallicola</name>
    <dbReference type="NCBI Taxonomy" id="2818388"/>
    <lineage>
        <taxon>Bacteria</taxon>
        <taxon>Pseudomonadati</taxon>
        <taxon>Acidobacteriota</taxon>
        <taxon>Holophagae</taxon>
        <taxon>Acanthopleuribacterales</taxon>
        <taxon>Acanthopleuribacteraceae</taxon>
        <taxon>Sulfidibacter</taxon>
    </lineage>
</organism>
<dbReference type="SUPFAM" id="SSF52172">
    <property type="entry name" value="CheY-like"/>
    <property type="match status" value="1"/>
</dbReference>
<keyword evidence="7" id="KW-1133">Transmembrane helix</keyword>
<feature type="compositionally biased region" description="Basic residues" evidence="6">
    <location>
        <begin position="365"/>
        <end position="381"/>
    </location>
</feature>
<feature type="domain" description="Response regulatory" evidence="9">
    <location>
        <begin position="6"/>
        <end position="122"/>
    </location>
</feature>
<evidence type="ECO:0000256" key="5">
    <source>
        <dbReference type="PROSITE-ProRule" id="PRU00169"/>
    </source>
</evidence>
<protein>
    <submittedName>
        <fullName evidence="10">Protein kinase</fullName>
    </submittedName>
</protein>
<evidence type="ECO:0000313" key="10">
    <source>
        <dbReference type="EMBL" id="QTD51472.1"/>
    </source>
</evidence>
<feature type="compositionally biased region" description="Basic and acidic residues" evidence="6">
    <location>
        <begin position="267"/>
        <end position="296"/>
    </location>
</feature>
<dbReference type="PANTHER" id="PTHR43289">
    <property type="entry name" value="MITOGEN-ACTIVATED PROTEIN KINASE KINASE KINASE 20-RELATED"/>
    <property type="match status" value="1"/>
</dbReference>
<dbReference type="PROSITE" id="PS50011">
    <property type="entry name" value="PROTEIN_KINASE_DOM"/>
    <property type="match status" value="1"/>
</dbReference>
<dbReference type="RefSeq" id="WP_237381600.1">
    <property type="nucleotide sequence ID" value="NZ_CP071793.1"/>
</dbReference>
<evidence type="ECO:0000256" key="3">
    <source>
        <dbReference type="ARBA" id="ARBA00022777"/>
    </source>
</evidence>
<feature type="compositionally biased region" description="Basic and acidic residues" evidence="6">
    <location>
        <begin position="350"/>
        <end position="364"/>
    </location>
</feature>
<dbReference type="Proteomes" id="UP000663929">
    <property type="component" value="Chromosome"/>
</dbReference>
<keyword evidence="5" id="KW-0597">Phosphoprotein</keyword>
<gene>
    <name evidence="10" type="ORF">J3U87_03295</name>
</gene>
<feature type="compositionally biased region" description="Polar residues" evidence="6">
    <location>
        <begin position="297"/>
        <end position="306"/>
    </location>
</feature>
<dbReference type="GO" id="GO:0004674">
    <property type="term" value="F:protein serine/threonine kinase activity"/>
    <property type="evidence" value="ECO:0007669"/>
    <property type="project" value="TreeGrafter"/>
</dbReference>
<name>A0A8A4TQV4_SULCO</name>
<dbReference type="PROSITE" id="PS00109">
    <property type="entry name" value="PROTEIN_KINASE_TYR"/>
    <property type="match status" value="1"/>
</dbReference>
<evidence type="ECO:0000259" key="9">
    <source>
        <dbReference type="PROSITE" id="PS50110"/>
    </source>
</evidence>
<keyword evidence="11" id="KW-1185">Reference proteome</keyword>
<dbReference type="InterPro" id="IPR001789">
    <property type="entry name" value="Sig_transdc_resp-reg_receiver"/>
</dbReference>
<accession>A0A8A4TQV4</accession>
<dbReference type="InterPro" id="IPR011009">
    <property type="entry name" value="Kinase-like_dom_sf"/>
</dbReference>
<keyword evidence="7" id="KW-0812">Transmembrane</keyword>
<feature type="region of interest" description="Disordered" evidence="6">
    <location>
        <begin position="124"/>
        <end position="143"/>
    </location>
</feature>
<feature type="modified residue" description="4-aspartylphosphate" evidence="5">
    <location>
        <position position="55"/>
    </location>
</feature>
<dbReference type="InterPro" id="IPR011006">
    <property type="entry name" value="CheY-like_superfamily"/>
</dbReference>
<dbReference type="PROSITE" id="PS50110">
    <property type="entry name" value="RESPONSE_REGULATORY"/>
    <property type="match status" value="1"/>
</dbReference>
<dbReference type="GO" id="GO:0005524">
    <property type="term" value="F:ATP binding"/>
    <property type="evidence" value="ECO:0007669"/>
    <property type="project" value="UniProtKB-KW"/>
</dbReference>
<feature type="compositionally biased region" description="Basic and acidic residues" evidence="6">
    <location>
        <begin position="382"/>
        <end position="394"/>
    </location>
</feature>
<evidence type="ECO:0000256" key="1">
    <source>
        <dbReference type="ARBA" id="ARBA00022679"/>
    </source>
</evidence>